<keyword evidence="1" id="KW-1133">Transmembrane helix</keyword>
<accession>A0A7W4YNM0</accession>
<reference evidence="3 4" key="1">
    <citation type="submission" date="2020-08" db="EMBL/GenBank/DDBJ databases">
        <title>Sequencing the genomes of 1000 actinobacteria strains.</title>
        <authorList>
            <person name="Klenk H.-P."/>
        </authorList>
    </citation>
    <scope>NUCLEOTIDE SEQUENCE [LARGE SCALE GENOMIC DNA]</scope>
    <source>
        <strain evidence="3 4">DSM 27099</strain>
    </source>
</reference>
<dbReference type="EMBL" id="JACHWQ010000005">
    <property type="protein sequence ID" value="MBB2976312.1"/>
    <property type="molecule type" value="Genomic_DNA"/>
</dbReference>
<comment type="caution">
    <text evidence="3">The sequence shown here is derived from an EMBL/GenBank/DDBJ whole genome shotgun (WGS) entry which is preliminary data.</text>
</comment>
<name>A0A7W4YNM0_9MICO</name>
<keyword evidence="1" id="KW-0812">Transmembrane</keyword>
<proteinExistence type="predicted"/>
<feature type="transmembrane region" description="Helical" evidence="1">
    <location>
        <begin position="65"/>
        <end position="84"/>
    </location>
</feature>
<evidence type="ECO:0000313" key="4">
    <source>
        <dbReference type="Proteomes" id="UP000529310"/>
    </source>
</evidence>
<keyword evidence="4" id="KW-1185">Reference proteome</keyword>
<keyword evidence="1" id="KW-0472">Membrane</keyword>
<evidence type="ECO:0000256" key="1">
    <source>
        <dbReference type="SAM" id="Phobius"/>
    </source>
</evidence>
<dbReference type="Pfam" id="PF13559">
    <property type="entry name" value="DUF4129"/>
    <property type="match status" value="1"/>
</dbReference>
<dbReference type="InterPro" id="IPR025403">
    <property type="entry name" value="TgpA-like_C"/>
</dbReference>
<dbReference type="Proteomes" id="UP000529310">
    <property type="component" value="Unassembled WGS sequence"/>
</dbReference>
<organism evidence="3 4">
    <name type="scientific">Microbacterium endophyticum</name>
    <dbReference type="NCBI Taxonomy" id="1526412"/>
    <lineage>
        <taxon>Bacteria</taxon>
        <taxon>Bacillati</taxon>
        <taxon>Actinomycetota</taxon>
        <taxon>Actinomycetes</taxon>
        <taxon>Micrococcales</taxon>
        <taxon>Microbacteriaceae</taxon>
        <taxon>Microbacterium</taxon>
    </lineage>
</organism>
<evidence type="ECO:0000259" key="2">
    <source>
        <dbReference type="Pfam" id="PF13559"/>
    </source>
</evidence>
<sequence length="212" mass="23375">MTTLLTAVPLIPDGDEARGWAEDELSRSAYEIARPTAFDRAVSGFVDFVERILNTEVSGGWGRSLAIIAVLVVIALIIVGFLIWGRPRARVRVHPHTAELFGVRETRSAAELRNAAQDLASEKKWSEAIVVRFRALALSLTERGLIETPPGTTAQGFARRAARIVPSHGKALVHAATLFDDIRYLRRNGEERHYAQLAEIDEALAAEARVTR</sequence>
<feature type="domain" description="Protein-glutamine gamma-glutamyltransferase-like C-terminal" evidence="2">
    <location>
        <begin position="132"/>
        <end position="201"/>
    </location>
</feature>
<dbReference type="RefSeq" id="WP_165139089.1">
    <property type="nucleotide sequence ID" value="NZ_CP049255.1"/>
</dbReference>
<evidence type="ECO:0000313" key="3">
    <source>
        <dbReference type="EMBL" id="MBB2976312.1"/>
    </source>
</evidence>
<dbReference type="AlphaFoldDB" id="A0A7W4YNM0"/>
<gene>
    <name evidence="3" type="ORF">FHX49_001886</name>
</gene>
<protein>
    <recommendedName>
        <fullName evidence="2">Protein-glutamine gamma-glutamyltransferase-like C-terminal domain-containing protein</fullName>
    </recommendedName>
</protein>